<dbReference type="Proteomes" id="UP000001396">
    <property type="component" value="Unassembled WGS sequence"/>
</dbReference>
<evidence type="ECO:0000313" key="4">
    <source>
        <dbReference type="EMBL" id="EFA78044.1"/>
    </source>
</evidence>
<feature type="signal peptide" evidence="3">
    <location>
        <begin position="1"/>
        <end position="18"/>
    </location>
</feature>
<keyword evidence="2" id="KW-0472">Membrane</keyword>
<accession>D3BJG4</accession>
<evidence type="ECO:0000313" key="5">
    <source>
        <dbReference type="Proteomes" id="UP000001396"/>
    </source>
</evidence>
<dbReference type="RefSeq" id="XP_020430171.1">
    <property type="nucleotide sequence ID" value="XM_020579496.1"/>
</dbReference>
<keyword evidence="5" id="KW-1185">Reference proteome</keyword>
<keyword evidence="2" id="KW-0812">Transmembrane</keyword>
<dbReference type="EMBL" id="ADBJ01000038">
    <property type="protein sequence ID" value="EFA78044.1"/>
    <property type="molecule type" value="Genomic_DNA"/>
</dbReference>
<name>D3BJG4_HETP5</name>
<dbReference type="InParanoid" id="D3BJG4"/>
<keyword evidence="2" id="KW-1133">Transmembrane helix</keyword>
<comment type="caution">
    <text evidence="4">The sequence shown here is derived from an EMBL/GenBank/DDBJ whole genome shotgun (WGS) entry which is preliminary data.</text>
</comment>
<evidence type="ECO:0000256" key="2">
    <source>
        <dbReference type="SAM" id="Phobius"/>
    </source>
</evidence>
<evidence type="ECO:0000256" key="1">
    <source>
        <dbReference type="SAM" id="MobiDB-lite"/>
    </source>
</evidence>
<feature type="region of interest" description="Disordered" evidence="1">
    <location>
        <begin position="150"/>
        <end position="181"/>
    </location>
</feature>
<feature type="chain" id="PRO_5003041755" evidence="3">
    <location>
        <begin position="19"/>
        <end position="181"/>
    </location>
</feature>
<sequence>MKLGLLFLVFVIFGIVVANLSLEKSSSEDLDLQIDVEPKICTATCKLYLPEEACTSQGKVLVPISDTVCCPYCCYNSFAMAEVAKKCAVYCRLYLDPAECTSRGQIYVPISDTVCWSIAYIILTIFVVACFVANLDSDLDFDFDFDFDSDSTSVNEDKETCTPPADSTPAKKNVPTKAKLQ</sequence>
<gene>
    <name evidence="4" type="ORF">PPL_08690</name>
</gene>
<dbReference type="AlphaFoldDB" id="D3BJG4"/>
<evidence type="ECO:0000256" key="3">
    <source>
        <dbReference type="SAM" id="SignalP"/>
    </source>
</evidence>
<organism evidence="4 5">
    <name type="scientific">Heterostelium pallidum (strain ATCC 26659 / Pp 5 / PN500)</name>
    <name type="common">Cellular slime mold</name>
    <name type="synonym">Polysphondylium pallidum</name>
    <dbReference type="NCBI Taxonomy" id="670386"/>
    <lineage>
        <taxon>Eukaryota</taxon>
        <taxon>Amoebozoa</taxon>
        <taxon>Evosea</taxon>
        <taxon>Eumycetozoa</taxon>
        <taxon>Dictyostelia</taxon>
        <taxon>Acytosteliales</taxon>
        <taxon>Acytosteliaceae</taxon>
        <taxon>Heterostelium</taxon>
    </lineage>
</organism>
<dbReference type="GeneID" id="31364168"/>
<feature type="transmembrane region" description="Helical" evidence="2">
    <location>
        <begin position="116"/>
        <end position="135"/>
    </location>
</feature>
<protein>
    <submittedName>
        <fullName evidence="4">Uncharacterized protein</fullName>
    </submittedName>
</protein>
<reference evidence="4 5" key="1">
    <citation type="journal article" date="2011" name="Genome Res.">
        <title>Phylogeny-wide analysis of social amoeba genomes highlights ancient origins for complex intercellular communication.</title>
        <authorList>
            <person name="Heidel A.J."/>
            <person name="Lawal H.M."/>
            <person name="Felder M."/>
            <person name="Schilde C."/>
            <person name="Helps N.R."/>
            <person name="Tunggal B."/>
            <person name="Rivero F."/>
            <person name="John U."/>
            <person name="Schleicher M."/>
            <person name="Eichinger L."/>
            <person name="Platzer M."/>
            <person name="Noegel A.A."/>
            <person name="Schaap P."/>
            <person name="Gloeckner G."/>
        </authorList>
    </citation>
    <scope>NUCLEOTIDE SEQUENCE [LARGE SCALE GENOMIC DNA]</scope>
    <source>
        <strain evidence="5">ATCC 26659 / Pp 5 / PN500</strain>
    </source>
</reference>
<proteinExistence type="predicted"/>
<keyword evidence="3" id="KW-0732">Signal</keyword>